<reference evidence="4" key="1">
    <citation type="submission" date="2020-08" db="EMBL/GenBank/DDBJ databases">
        <title>Ramlibacter sp. GTP1 16S ribosomal RNA gene genome sequencing and assembly.</title>
        <authorList>
            <person name="Kang M."/>
        </authorList>
    </citation>
    <scope>NUCLEOTIDE SEQUENCE</scope>
    <source>
        <strain evidence="4">GTP1</strain>
    </source>
</reference>
<evidence type="ECO:0000259" key="3">
    <source>
        <dbReference type="PROSITE" id="PS51186"/>
    </source>
</evidence>
<dbReference type="PIRSF" id="PIRSF028520">
    <property type="entry name" value="UCP028520"/>
    <property type="match status" value="1"/>
</dbReference>
<keyword evidence="5" id="KW-1185">Reference proteome</keyword>
<dbReference type="InterPro" id="IPR016181">
    <property type="entry name" value="Acyl_CoA_acyltransferase"/>
</dbReference>
<evidence type="ECO:0000313" key="4">
    <source>
        <dbReference type="EMBL" id="MBC5766533.1"/>
    </source>
</evidence>
<dbReference type="InterPro" id="IPR050832">
    <property type="entry name" value="Bact_Acetyltransf"/>
</dbReference>
<proteinExistence type="predicted"/>
<dbReference type="InterPro" id="IPR000182">
    <property type="entry name" value="GNAT_dom"/>
</dbReference>
<dbReference type="SUPFAM" id="SSF55729">
    <property type="entry name" value="Acyl-CoA N-acyltransferases (Nat)"/>
    <property type="match status" value="1"/>
</dbReference>
<dbReference type="CDD" id="cd04301">
    <property type="entry name" value="NAT_SF"/>
    <property type="match status" value="1"/>
</dbReference>
<dbReference type="RefSeq" id="WP_187083025.1">
    <property type="nucleotide sequence ID" value="NZ_JACORU010000007.1"/>
</dbReference>
<dbReference type="PANTHER" id="PTHR43877:SF2">
    <property type="entry name" value="AMINOALKYLPHOSPHONATE N-ACETYLTRANSFERASE-RELATED"/>
    <property type="match status" value="1"/>
</dbReference>
<dbReference type="InterPro" id="IPR016890">
    <property type="entry name" value="UCP028520"/>
</dbReference>
<evidence type="ECO:0000313" key="5">
    <source>
        <dbReference type="Proteomes" id="UP000596827"/>
    </source>
</evidence>
<name>A0A923M9Y8_9BURK</name>
<dbReference type="GO" id="GO:0016747">
    <property type="term" value="F:acyltransferase activity, transferring groups other than amino-acyl groups"/>
    <property type="evidence" value="ECO:0007669"/>
    <property type="project" value="InterPro"/>
</dbReference>
<dbReference type="PANTHER" id="PTHR43877">
    <property type="entry name" value="AMINOALKYLPHOSPHONATE N-ACETYLTRANSFERASE-RELATED-RELATED"/>
    <property type="match status" value="1"/>
</dbReference>
<protein>
    <submittedName>
        <fullName evidence="4">GNAT family N-acetyltransferase</fullName>
    </submittedName>
</protein>
<dbReference type="AlphaFoldDB" id="A0A923M9Y8"/>
<dbReference type="Pfam" id="PF00583">
    <property type="entry name" value="Acetyltransf_1"/>
    <property type="match status" value="1"/>
</dbReference>
<evidence type="ECO:0000256" key="1">
    <source>
        <dbReference type="ARBA" id="ARBA00022679"/>
    </source>
</evidence>
<dbReference type="EMBL" id="JACORU010000007">
    <property type="protein sequence ID" value="MBC5766533.1"/>
    <property type="molecule type" value="Genomic_DNA"/>
</dbReference>
<dbReference type="Proteomes" id="UP000596827">
    <property type="component" value="Unassembled WGS sequence"/>
</dbReference>
<gene>
    <name evidence="4" type="ORF">H8R02_18835</name>
</gene>
<dbReference type="PROSITE" id="PS51186">
    <property type="entry name" value="GNAT"/>
    <property type="match status" value="1"/>
</dbReference>
<feature type="domain" description="N-acetyltransferase" evidence="3">
    <location>
        <begin position="6"/>
        <end position="165"/>
    </location>
</feature>
<evidence type="ECO:0000256" key="2">
    <source>
        <dbReference type="ARBA" id="ARBA00023315"/>
    </source>
</evidence>
<dbReference type="Gene3D" id="3.40.630.30">
    <property type="match status" value="1"/>
</dbReference>
<sequence>MKSAALEIRAAQPTDFAAVLALNDASVKFLSALSAQRLQKLHEQSALHVVAQVQRTVVGFLLAFRERSGYDSINYRWFDSRHDRFLYIDRVVVSDKHRGHGIGAALYRHVFDQAAREHVPWVTCEFDVDPPNPASERFHAHYGFREVGRQSVDYADKVVALQAAPVRL</sequence>
<keyword evidence="1" id="KW-0808">Transferase</keyword>
<accession>A0A923M9Y8</accession>
<comment type="caution">
    <text evidence="4">The sequence shown here is derived from an EMBL/GenBank/DDBJ whole genome shotgun (WGS) entry which is preliminary data.</text>
</comment>
<organism evidence="4 5">
    <name type="scientific">Ramlibacter albus</name>
    <dbReference type="NCBI Taxonomy" id="2079448"/>
    <lineage>
        <taxon>Bacteria</taxon>
        <taxon>Pseudomonadati</taxon>
        <taxon>Pseudomonadota</taxon>
        <taxon>Betaproteobacteria</taxon>
        <taxon>Burkholderiales</taxon>
        <taxon>Comamonadaceae</taxon>
        <taxon>Ramlibacter</taxon>
    </lineage>
</organism>
<keyword evidence="2" id="KW-0012">Acyltransferase</keyword>